<dbReference type="PANTHER" id="PTHR47331:SF5">
    <property type="entry name" value="RIBONUCLEASE H"/>
    <property type="match status" value="1"/>
</dbReference>
<keyword evidence="2" id="KW-1185">Reference proteome</keyword>
<dbReference type="PANTHER" id="PTHR47331">
    <property type="entry name" value="PHD-TYPE DOMAIN-CONTAINING PROTEIN"/>
    <property type="match status" value="1"/>
</dbReference>
<dbReference type="EMBL" id="WJQU01000001">
    <property type="protein sequence ID" value="KAJ6649476.1"/>
    <property type="molecule type" value="Genomic_DNA"/>
</dbReference>
<proteinExistence type="predicted"/>
<dbReference type="Proteomes" id="UP001151699">
    <property type="component" value="Chromosome A"/>
</dbReference>
<accession>A0A9Q0NH42</accession>
<gene>
    <name evidence="1" type="ORF">Bhyg_04712</name>
</gene>
<evidence type="ECO:0000313" key="1">
    <source>
        <dbReference type="EMBL" id="KAJ6649476.1"/>
    </source>
</evidence>
<protein>
    <submittedName>
        <fullName evidence="1">Uncharacterized protein</fullName>
    </submittedName>
</protein>
<comment type="caution">
    <text evidence="1">The sequence shown here is derived from an EMBL/GenBank/DDBJ whole genome shotgun (WGS) entry which is preliminary data.</text>
</comment>
<dbReference type="AlphaFoldDB" id="A0A9Q0NH42"/>
<evidence type="ECO:0000313" key="2">
    <source>
        <dbReference type="Proteomes" id="UP001151699"/>
    </source>
</evidence>
<name>A0A9Q0NH42_9DIPT</name>
<reference evidence="1" key="1">
    <citation type="submission" date="2022-07" db="EMBL/GenBank/DDBJ databases">
        <authorList>
            <person name="Trinca V."/>
            <person name="Uliana J.V.C."/>
            <person name="Torres T.T."/>
            <person name="Ward R.J."/>
            <person name="Monesi N."/>
        </authorList>
    </citation>
    <scope>NUCLEOTIDE SEQUENCE</scope>
    <source>
        <strain evidence="1">HSMRA1968</strain>
        <tissue evidence="1">Whole embryos</tissue>
    </source>
</reference>
<sequence>MHGHKIIAQKSTLGWLLSGKFKLINPIPVQLTAFITDEDEDKFEQLSKQIQAFWEIEHVDVKNILDPDDQFCEEYFRSTYYRDETGRFVVRLPFKPGFGNYIHLGNSRDMAVNTWLSTERRMKKNTDFKAKYVDIMDKLIEQNYMQLVPPSEIPVLSEKSCYLTHHLVSKRACEVANRDMYVDDLFTGCHDIQAAIQTSRQLILFFRSAGMELSKWLSNNKELLDSLSTDLSDHSIELGESNLIKTLGIFWSTQTDEFGYHHFGPESWAGTITCQTKYKTNGCVFVNNYII</sequence>
<organism evidence="1 2">
    <name type="scientific">Pseudolycoriella hygida</name>
    <dbReference type="NCBI Taxonomy" id="35572"/>
    <lineage>
        <taxon>Eukaryota</taxon>
        <taxon>Metazoa</taxon>
        <taxon>Ecdysozoa</taxon>
        <taxon>Arthropoda</taxon>
        <taxon>Hexapoda</taxon>
        <taxon>Insecta</taxon>
        <taxon>Pterygota</taxon>
        <taxon>Neoptera</taxon>
        <taxon>Endopterygota</taxon>
        <taxon>Diptera</taxon>
        <taxon>Nematocera</taxon>
        <taxon>Sciaroidea</taxon>
        <taxon>Sciaridae</taxon>
        <taxon>Pseudolycoriella</taxon>
    </lineage>
</organism>
<dbReference type="OrthoDB" id="7764320at2759"/>